<dbReference type="EMBL" id="JAZHXI010000002">
    <property type="protein sequence ID" value="KAL2074711.1"/>
    <property type="molecule type" value="Genomic_DNA"/>
</dbReference>
<dbReference type="Gene3D" id="3.40.50.720">
    <property type="entry name" value="NAD(P)-binding Rossmann-like Domain"/>
    <property type="match status" value="1"/>
</dbReference>
<dbReference type="InterPro" id="IPR002347">
    <property type="entry name" value="SDR_fam"/>
</dbReference>
<gene>
    <name evidence="4" type="ORF">VTL71DRAFT_8490</name>
</gene>
<dbReference type="PANTHER" id="PTHR44169:SF3">
    <property type="entry name" value="SHORT-CHAIN DEHYDROGENASE SRDE"/>
    <property type="match status" value="1"/>
</dbReference>
<dbReference type="InterPro" id="IPR036291">
    <property type="entry name" value="NAD(P)-bd_dom_sf"/>
</dbReference>
<name>A0ABR4CXW5_9HELO</name>
<protein>
    <submittedName>
        <fullName evidence="4">Uncharacterized protein</fullName>
    </submittedName>
</protein>
<keyword evidence="5" id="KW-1185">Reference proteome</keyword>
<evidence type="ECO:0000313" key="4">
    <source>
        <dbReference type="EMBL" id="KAL2074711.1"/>
    </source>
</evidence>
<dbReference type="PANTHER" id="PTHR44169">
    <property type="entry name" value="NADPH-DEPENDENT 1-ACYLDIHYDROXYACETONE PHOSPHATE REDUCTASE"/>
    <property type="match status" value="1"/>
</dbReference>
<comment type="similarity">
    <text evidence="1 3">Belongs to the short-chain dehydrogenases/reductases (SDR) family.</text>
</comment>
<dbReference type="PRINTS" id="PR00081">
    <property type="entry name" value="GDHRDH"/>
</dbReference>
<reference evidence="4 5" key="1">
    <citation type="journal article" date="2024" name="Commun. Biol.">
        <title>Comparative genomic analysis of thermophilic fungi reveals convergent evolutionary adaptations and gene losses.</title>
        <authorList>
            <person name="Steindorff A.S."/>
            <person name="Aguilar-Pontes M.V."/>
            <person name="Robinson A.J."/>
            <person name="Andreopoulos B."/>
            <person name="LaButti K."/>
            <person name="Kuo A."/>
            <person name="Mondo S."/>
            <person name="Riley R."/>
            <person name="Otillar R."/>
            <person name="Haridas S."/>
            <person name="Lipzen A."/>
            <person name="Grimwood J."/>
            <person name="Schmutz J."/>
            <person name="Clum A."/>
            <person name="Reid I.D."/>
            <person name="Moisan M.C."/>
            <person name="Butler G."/>
            <person name="Nguyen T.T.M."/>
            <person name="Dewar K."/>
            <person name="Conant G."/>
            <person name="Drula E."/>
            <person name="Henrissat B."/>
            <person name="Hansel C."/>
            <person name="Singer S."/>
            <person name="Hutchinson M.I."/>
            <person name="de Vries R.P."/>
            <person name="Natvig D.O."/>
            <person name="Powell A.J."/>
            <person name="Tsang A."/>
            <person name="Grigoriev I.V."/>
        </authorList>
    </citation>
    <scope>NUCLEOTIDE SEQUENCE [LARGE SCALE GENOMIC DNA]</scope>
    <source>
        <strain evidence="4 5">CBS 494.80</strain>
    </source>
</reference>
<evidence type="ECO:0000256" key="2">
    <source>
        <dbReference type="ARBA" id="ARBA00023002"/>
    </source>
</evidence>
<evidence type="ECO:0000256" key="3">
    <source>
        <dbReference type="RuleBase" id="RU000363"/>
    </source>
</evidence>
<dbReference type="SUPFAM" id="SSF51735">
    <property type="entry name" value="NAD(P)-binding Rossmann-fold domains"/>
    <property type="match status" value="1"/>
</dbReference>
<sequence>MDAPRTVLITGCSDGSLGAALALAFHSSGWTVFASGRSLSKLATSRDAGIACIQLDVQSEESISNAMEDVKRRTGGSLDALVNNAGLGYSMSVTDTNLSELRKLFEVNVFSIISVTRSFLPLLLNSSSNSSWKPLIANNTSGMGLLGCGMPFQGGYSASKAAAASLTEAMRVELAPFGIRVINLVTGRVQSTFFQNSNVAELPSDSIFNIAKEAIEAPMNGHSSPSKREDAAVWAGHVVKDLTRSIPPLLVCRGTQAELGRIASFLPLGTLDRFFKSAAGLDVLEQKIQELKESGRLGSNR</sequence>
<evidence type="ECO:0000313" key="5">
    <source>
        <dbReference type="Proteomes" id="UP001595075"/>
    </source>
</evidence>
<evidence type="ECO:0000256" key="1">
    <source>
        <dbReference type="ARBA" id="ARBA00006484"/>
    </source>
</evidence>
<accession>A0ABR4CXW5</accession>
<dbReference type="Pfam" id="PF00106">
    <property type="entry name" value="adh_short"/>
    <property type="match status" value="1"/>
</dbReference>
<comment type="caution">
    <text evidence="4">The sequence shown here is derived from an EMBL/GenBank/DDBJ whole genome shotgun (WGS) entry which is preliminary data.</text>
</comment>
<keyword evidence="2" id="KW-0560">Oxidoreductase</keyword>
<organism evidence="4 5">
    <name type="scientific">Oculimacula yallundae</name>
    <dbReference type="NCBI Taxonomy" id="86028"/>
    <lineage>
        <taxon>Eukaryota</taxon>
        <taxon>Fungi</taxon>
        <taxon>Dikarya</taxon>
        <taxon>Ascomycota</taxon>
        <taxon>Pezizomycotina</taxon>
        <taxon>Leotiomycetes</taxon>
        <taxon>Helotiales</taxon>
        <taxon>Ploettnerulaceae</taxon>
        <taxon>Oculimacula</taxon>
    </lineage>
</organism>
<dbReference type="PRINTS" id="PR00080">
    <property type="entry name" value="SDRFAMILY"/>
</dbReference>
<proteinExistence type="inferred from homology"/>
<dbReference type="Proteomes" id="UP001595075">
    <property type="component" value="Unassembled WGS sequence"/>
</dbReference>